<accession>A0A5C3R0G1</accession>
<feature type="domain" description="DUF6534" evidence="2">
    <location>
        <begin position="175"/>
        <end position="253"/>
    </location>
</feature>
<feature type="transmembrane region" description="Helical" evidence="1">
    <location>
        <begin position="50"/>
        <end position="70"/>
    </location>
</feature>
<sequence length="255" mass="27740">MASTNAGIDMSAVLAPIFVGLAVSLVLGGITVVQGYLYFPSKDKMWIQSVAISMLVMDFISTILVLAAIYNYLIPAFGSLVPFNTFATELSADCLLSTIITFISQLYFVYQLFTVTSGKRVEWRVLIWVILLCAIAALGGGLGCTGIMFIQRSEILAKKTLTFSMLFGIAKGFGAITDVLATIAMCSLLASSKTGITQTNNLVSSLMVFIVERGALVTLIQVLLVVMFYALPDRTIWLCLHMLVTKLYVNTFFGM</sequence>
<proteinExistence type="predicted"/>
<feature type="transmembrane region" description="Helical" evidence="1">
    <location>
        <begin position="90"/>
        <end position="113"/>
    </location>
</feature>
<evidence type="ECO:0000256" key="1">
    <source>
        <dbReference type="SAM" id="Phobius"/>
    </source>
</evidence>
<feature type="transmembrane region" description="Helical" evidence="1">
    <location>
        <begin position="202"/>
        <end position="229"/>
    </location>
</feature>
<organism evidence="3 4">
    <name type="scientific">Pterulicium gracile</name>
    <dbReference type="NCBI Taxonomy" id="1884261"/>
    <lineage>
        <taxon>Eukaryota</taxon>
        <taxon>Fungi</taxon>
        <taxon>Dikarya</taxon>
        <taxon>Basidiomycota</taxon>
        <taxon>Agaricomycotina</taxon>
        <taxon>Agaricomycetes</taxon>
        <taxon>Agaricomycetidae</taxon>
        <taxon>Agaricales</taxon>
        <taxon>Pleurotineae</taxon>
        <taxon>Pterulaceae</taxon>
        <taxon>Pterulicium</taxon>
    </lineage>
</organism>
<dbReference type="AlphaFoldDB" id="A0A5C3R0G1"/>
<keyword evidence="1" id="KW-0812">Transmembrane</keyword>
<dbReference type="OrthoDB" id="2792702at2759"/>
<keyword evidence="4" id="KW-1185">Reference proteome</keyword>
<dbReference type="PANTHER" id="PTHR40465:SF1">
    <property type="entry name" value="DUF6534 DOMAIN-CONTAINING PROTEIN"/>
    <property type="match status" value="1"/>
</dbReference>
<feature type="transmembrane region" description="Helical" evidence="1">
    <location>
        <begin position="162"/>
        <end position="190"/>
    </location>
</feature>
<dbReference type="Proteomes" id="UP000305067">
    <property type="component" value="Unassembled WGS sequence"/>
</dbReference>
<evidence type="ECO:0000259" key="2">
    <source>
        <dbReference type="Pfam" id="PF20152"/>
    </source>
</evidence>
<feature type="transmembrane region" description="Helical" evidence="1">
    <location>
        <begin position="125"/>
        <end position="150"/>
    </location>
</feature>
<evidence type="ECO:0000313" key="4">
    <source>
        <dbReference type="Proteomes" id="UP000305067"/>
    </source>
</evidence>
<feature type="transmembrane region" description="Helical" evidence="1">
    <location>
        <begin position="12"/>
        <end position="38"/>
    </location>
</feature>
<protein>
    <recommendedName>
        <fullName evidence="2">DUF6534 domain-containing protein</fullName>
    </recommendedName>
</protein>
<name>A0A5C3R0G1_9AGAR</name>
<dbReference type="PANTHER" id="PTHR40465">
    <property type="entry name" value="CHROMOSOME 1, WHOLE GENOME SHOTGUN SEQUENCE"/>
    <property type="match status" value="1"/>
</dbReference>
<reference evidence="3 4" key="1">
    <citation type="journal article" date="2019" name="Nat. Ecol. Evol.">
        <title>Megaphylogeny resolves global patterns of mushroom evolution.</title>
        <authorList>
            <person name="Varga T."/>
            <person name="Krizsan K."/>
            <person name="Foldi C."/>
            <person name="Dima B."/>
            <person name="Sanchez-Garcia M."/>
            <person name="Sanchez-Ramirez S."/>
            <person name="Szollosi G.J."/>
            <person name="Szarkandi J.G."/>
            <person name="Papp V."/>
            <person name="Albert L."/>
            <person name="Andreopoulos W."/>
            <person name="Angelini C."/>
            <person name="Antonin V."/>
            <person name="Barry K.W."/>
            <person name="Bougher N.L."/>
            <person name="Buchanan P."/>
            <person name="Buyck B."/>
            <person name="Bense V."/>
            <person name="Catcheside P."/>
            <person name="Chovatia M."/>
            <person name="Cooper J."/>
            <person name="Damon W."/>
            <person name="Desjardin D."/>
            <person name="Finy P."/>
            <person name="Geml J."/>
            <person name="Haridas S."/>
            <person name="Hughes K."/>
            <person name="Justo A."/>
            <person name="Karasinski D."/>
            <person name="Kautmanova I."/>
            <person name="Kiss B."/>
            <person name="Kocsube S."/>
            <person name="Kotiranta H."/>
            <person name="LaButti K.M."/>
            <person name="Lechner B.E."/>
            <person name="Liimatainen K."/>
            <person name="Lipzen A."/>
            <person name="Lukacs Z."/>
            <person name="Mihaltcheva S."/>
            <person name="Morgado L.N."/>
            <person name="Niskanen T."/>
            <person name="Noordeloos M.E."/>
            <person name="Ohm R.A."/>
            <person name="Ortiz-Santana B."/>
            <person name="Ovrebo C."/>
            <person name="Racz N."/>
            <person name="Riley R."/>
            <person name="Savchenko A."/>
            <person name="Shiryaev A."/>
            <person name="Soop K."/>
            <person name="Spirin V."/>
            <person name="Szebenyi C."/>
            <person name="Tomsovsky M."/>
            <person name="Tulloss R.E."/>
            <person name="Uehling J."/>
            <person name="Grigoriev I.V."/>
            <person name="Vagvolgyi C."/>
            <person name="Papp T."/>
            <person name="Martin F.M."/>
            <person name="Miettinen O."/>
            <person name="Hibbett D.S."/>
            <person name="Nagy L.G."/>
        </authorList>
    </citation>
    <scope>NUCLEOTIDE SEQUENCE [LARGE SCALE GENOMIC DNA]</scope>
    <source>
        <strain evidence="3 4">CBS 309.79</strain>
    </source>
</reference>
<keyword evidence="1" id="KW-0472">Membrane</keyword>
<dbReference type="Pfam" id="PF20152">
    <property type="entry name" value="DUF6534"/>
    <property type="match status" value="1"/>
</dbReference>
<gene>
    <name evidence="3" type="ORF">BDV98DRAFT_363051</name>
</gene>
<dbReference type="InterPro" id="IPR045339">
    <property type="entry name" value="DUF6534"/>
</dbReference>
<dbReference type="STRING" id="1884261.A0A5C3R0G1"/>
<evidence type="ECO:0000313" key="3">
    <source>
        <dbReference type="EMBL" id="TFL04174.1"/>
    </source>
</evidence>
<dbReference type="EMBL" id="ML178819">
    <property type="protein sequence ID" value="TFL04174.1"/>
    <property type="molecule type" value="Genomic_DNA"/>
</dbReference>
<keyword evidence="1" id="KW-1133">Transmembrane helix</keyword>